<keyword evidence="20" id="KW-1185">Reference proteome</keyword>
<dbReference type="EC" id="3.4.19.12" evidence="5"/>
<evidence type="ECO:0000256" key="17">
    <source>
        <dbReference type="SAM" id="MobiDB-lite"/>
    </source>
</evidence>
<dbReference type="Gene3D" id="3.90.1720.30">
    <property type="entry name" value="PPPDE domains"/>
    <property type="match status" value="1"/>
</dbReference>
<dbReference type="PANTHER" id="PTHR12378:SF6">
    <property type="entry name" value="DEUBIQUITINASE DESI2"/>
    <property type="match status" value="1"/>
</dbReference>
<keyword evidence="8" id="KW-0833">Ubl conjugation pathway</keyword>
<evidence type="ECO:0000256" key="5">
    <source>
        <dbReference type="ARBA" id="ARBA00012759"/>
    </source>
</evidence>
<feature type="domain" description="PPPDE" evidence="18">
    <location>
        <begin position="53"/>
        <end position="201"/>
    </location>
</feature>
<organism evidence="19 20">
    <name type="scientific">Cyprinus carpio carpio</name>
    <dbReference type="NCBI Taxonomy" id="630221"/>
    <lineage>
        <taxon>Eukaryota</taxon>
        <taxon>Metazoa</taxon>
        <taxon>Chordata</taxon>
        <taxon>Craniata</taxon>
        <taxon>Vertebrata</taxon>
        <taxon>Euteleostomi</taxon>
        <taxon>Actinopterygii</taxon>
        <taxon>Neopterygii</taxon>
        <taxon>Teleostei</taxon>
        <taxon>Ostariophysi</taxon>
        <taxon>Cypriniformes</taxon>
        <taxon>Cyprinidae</taxon>
        <taxon>Cyprininae</taxon>
        <taxon>Cyprinus</taxon>
    </lineage>
</organism>
<dbReference type="PANTHER" id="PTHR12378">
    <property type="entry name" value="DESUMOYLATING ISOPEPTIDASE"/>
    <property type="match status" value="1"/>
</dbReference>
<dbReference type="GO" id="GO:0016579">
    <property type="term" value="P:protein deubiquitination"/>
    <property type="evidence" value="ECO:0007669"/>
    <property type="project" value="TreeGrafter"/>
</dbReference>
<evidence type="ECO:0000256" key="14">
    <source>
        <dbReference type="ARBA" id="ARBA00044546"/>
    </source>
</evidence>
<evidence type="ECO:0000256" key="8">
    <source>
        <dbReference type="ARBA" id="ARBA00022786"/>
    </source>
</evidence>
<evidence type="ECO:0000256" key="15">
    <source>
        <dbReference type="ARBA" id="ARBA00044565"/>
    </source>
</evidence>
<keyword evidence="7" id="KW-0645">Protease</keyword>
<evidence type="ECO:0000256" key="7">
    <source>
        <dbReference type="ARBA" id="ARBA00022670"/>
    </source>
</evidence>
<evidence type="ECO:0000256" key="3">
    <source>
        <dbReference type="ARBA" id="ARBA00008140"/>
    </source>
</evidence>
<keyword evidence="9" id="KW-0378">Hydrolase</keyword>
<dbReference type="GeneTree" id="ENSGT00730000111005"/>
<dbReference type="SMART" id="SM01179">
    <property type="entry name" value="DUF862"/>
    <property type="match status" value="1"/>
</dbReference>
<evidence type="ECO:0000256" key="1">
    <source>
        <dbReference type="ARBA" id="ARBA00000707"/>
    </source>
</evidence>
<evidence type="ECO:0000313" key="19">
    <source>
        <dbReference type="Ensembl" id="ENSCCRP00000151755.1"/>
    </source>
</evidence>
<proteinExistence type="inferred from homology"/>
<evidence type="ECO:0000259" key="18">
    <source>
        <dbReference type="PROSITE" id="PS51858"/>
    </source>
</evidence>
<comment type="similarity">
    <text evidence="3">Belongs to the DeSI family.</text>
</comment>
<dbReference type="GO" id="GO:0006508">
    <property type="term" value="P:proteolysis"/>
    <property type="evidence" value="ECO:0007669"/>
    <property type="project" value="UniProtKB-KW"/>
</dbReference>
<accession>A0A9J8BEQ2</accession>
<evidence type="ECO:0000256" key="6">
    <source>
        <dbReference type="ARBA" id="ARBA00022490"/>
    </source>
</evidence>
<dbReference type="OMA" id="LYYWINE"/>
<protein>
    <recommendedName>
        <fullName evidence="10">Deubiquitinase DESI2</fullName>
        <ecNumber evidence="4">3.1.2.22</ecNumber>
        <ecNumber evidence="5">3.4.19.12</ecNumber>
    </recommendedName>
    <alternativeName>
        <fullName evidence="13">Desumoylating isopeptidase 2</fullName>
    </alternativeName>
    <alternativeName>
        <fullName evidence="12">PPPDE peptidase domain-containing protein 1</fullName>
    </alternativeName>
    <alternativeName>
        <fullName evidence="14">Palmitoyl protein thioesterase DESI2</fullName>
    </alternativeName>
    <alternativeName>
        <fullName evidence="11">Protein FAM152A</fullName>
    </alternativeName>
    <alternativeName>
        <fullName evidence="15">S-depalmitoylase DESI2</fullName>
    </alternativeName>
</protein>
<keyword evidence="6" id="KW-0963">Cytoplasm</keyword>
<evidence type="ECO:0000256" key="11">
    <source>
        <dbReference type="ARBA" id="ARBA00041758"/>
    </source>
</evidence>
<comment type="subcellular location">
    <subcellularLocation>
        <location evidence="2">Cytoplasm</location>
    </subcellularLocation>
</comment>
<dbReference type="Proteomes" id="UP001108240">
    <property type="component" value="Unplaced"/>
</dbReference>
<comment type="catalytic activity">
    <reaction evidence="16">
        <text>S-hexadecanoyl-L-cysteinyl-[protein] + H2O = L-cysteinyl-[protein] + hexadecanoate + H(+)</text>
        <dbReference type="Rhea" id="RHEA:19233"/>
        <dbReference type="Rhea" id="RHEA-COMP:10131"/>
        <dbReference type="Rhea" id="RHEA-COMP:11032"/>
        <dbReference type="ChEBI" id="CHEBI:7896"/>
        <dbReference type="ChEBI" id="CHEBI:15377"/>
        <dbReference type="ChEBI" id="CHEBI:15378"/>
        <dbReference type="ChEBI" id="CHEBI:29950"/>
        <dbReference type="ChEBI" id="CHEBI:74151"/>
        <dbReference type="EC" id="3.1.2.22"/>
    </reaction>
    <physiologicalReaction direction="left-to-right" evidence="16">
        <dbReference type="Rhea" id="RHEA:19234"/>
    </physiologicalReaction>
</comment>
<name>A0A9J8BEQ2_CYPCA</name>
<dbReference type="EC" id="3.1.2.22" evidence="4"/>
<evidence type="ECO:0000256" key="2">
    <source>
        <dbReference type="ARBA" id="ARBA00004496"/>
    </source>
</evidence>
<evidence type="ECO:0000256" key="10">
    <source>
        <dbReference type="ARBA" id="ARBA00039659"/>
    </source>
</evidence>
<dbReference type="GO" id="GO:0005737">
    <property type="term" value="C:cytoplasm"/>
    <property type="evidence" value="ECO:0007669"/>
    <property type="project" value="UniProtKB-SubCell"/>
</dbReference>
<dbReference type="FunFam" id="3.90.1720.30:FF:000001">
    <property type="entry name" value="desumoylating isopeptidase 2"/>
    <property type="match status" value="1"/>
</dbReference>
<reference evidence="19" key="2">
    <citation type="submission" date="2025-09" db="UniProtKB">
        <authorList>
            <consortium name="Ensembl"/>
        </authorList>
    </citation>
    <scope>IDENTIFICATION</scope>
</reference>
<evidence type="ECO:0000256" key="9">
    <source>
        <dbReference type="ARBA" id="ARBA00022801"/>
    </source>
</evidence>
<dbReference type="AlphaFoldDB" id="A0A9J8BEQ2"/>
<reference evidence="19" key="1">
    <citation type="submission" date="2025-08" db="UniProtKB">
        <authorList>
            <consortium name="Ensembl"/>
        </authorList>
    </citation>
    <scope>IDENTIFICATION</scope>
</reference>
<evidence type="ECO:0000256" key="13">
    <source>
        <dbReference type="ARBA" id="ARBA00042117"/>
    </source>
</evidence>
<evidence type="ECO:0000256" key="12">
    <source>
        <dbReference type="ARBA" id="ARBA00041968"/>
    </source>
</evidence>
<dbReference type="Ensembl" id="ENSCCRT00000140137.1">
    <property type="protein sequence ID" value="ENSCCRP00000151755.1"/>
    <property type="gene ID" value="ENSCCRG00000068243.1"/>
</dbReference>
<dbReference type="GO" id="GO:0008474">
    <property type="term" value="F:palmitoyl-(protein) hydrolase activity"/>
    <property type="evidence" value="ECO:0007669"/>
    <property type="project" value="UniProtKB-EC"/>
</dbReference>
<evidence type="ECO:0000256" key="4">
    <source>
        <dbReference type="ARBA" id="ARBA00012423"/>
    </source>
</evidence>
<evidence type="ECO:0000313" key="20">
    <source>
        <dbReference type="Proteomes" id="UP001108240"/>
    </source>
</evidence>
<dbReference type="InterPro" id="IPR042266">
    <property type="entry name" value="PPPDE_sf"/>
</dbReference>
<comment type="catalytic activity">
    <reaction evidence="1">
        <text>Thiol-dependent hydrolysis of ester, thioester, amide, peptide and isopeptide bonds formed by the C-terminal Gly of ubiquitin (a 76-residue protein attached to proteins as an intracellular targeting signal).</text>
        <dbReference type="EC" id="3.4.19.12"/>
    </reaction>
</comment>
<dbReference type="PROSITE" id="PS51858">
    <property type="entry name" value="PPPDE"/>
    <property type="match status" value="1"/>
</dbReference>
<feature type="region of interest" description="Disordered" evidence="17">
    <location>
        <begin position="212"/>
        <end position="249"/>
    </location>
</feature>
<dbReference type="GO" id="GO:0004843">
    <property type="term" value="F:cysteine-type deubiquitinase activity"/>
    <property type="evidence" value="ECO:0007669"/>
    <property type="project" value="UniProtKB-EC"/>
</dbReference>
<evidence type="ECO:0000256" key="16">
    <source>
        <dbReference type="ARBA" id="ARBA00047409"/>
    </source>
</evidence>
<sequence length="249" mass="27477">MSLLRVLKTRAGKSVQCTQSDSENSASVWARPRQVMQCLCCSGGSIGPAQIQQNVAIGFSEKRGLQYWINEFTTSLGIGVFHSGIEIYGREFAYGGHPYPFSGIFEITPGDATELGETFKFKEAIVLGSTDFTEEDVERIVEEMGKEYKGNAYHLMHKNCNHFSSALSEILCGREIPRWVNRLAYFSSCVPFLQSCLPKEWLTPAALQSSVSQELQGELEEAEDAAASASTPSCAVAPAPRPTRHQPRR</sequence>
<dbReference type="Pfam" id="PF05903">
    <property type="entry name" value="Peptidase_C97"/>
    <property type="match status" value="1"/>
</dbReference>
<dbReference type="InterPro" id="IPR008580">
    <property type="entry name" value="PPPDE_dom"/>
</dbReference>